<dbReference type="CDD" id="cd02958">
    <property type="entry name" value="UAS"/>
    <property type="match status" value="1"/>
</dbReference>
<dbReference type="Pfam" id="PF14555">
    <property type="entry name" value="UBA_4"/>
    <property type="match status" value="1"/>
</dbReference>
<dbReference type="SUPFAM" id="SSF54236">
    <property type="entry name" value="Ubiquitin-like"/>
    <property type="match status" value="1"/>
</dbReference>
<evidence type="ECO:0000313" key="4">
    <source>
        <dbReference type="Proteomes" id="UP000029964"/>
    </source>
</evidence>
<dbReference type="EMBL" id="JPKY01000002">
    <property type="protein sequence ID" value="KFH48604.1"/>
    <property type="molecule type" value="Genomic_DNA"/>
</dbReference>
<feature type="compositionally biased region" description="Basic and acidic residues" evidence="1">
    <location>
        <begin position="69"/>
        <end position="78"/>
    </location>
</feature>
<dbReference type="SMART" id="SM00166">
    <property type="entry name" value="UBX"/>
    <property type="match status" value="1"/>
</dbReference>
<dbReference type="SMART" id="SM00594">
    <property type="entry name" value="UAS"/>
    <property type="match status" value="1"/>
</dbReference>
<comment type="caution">
    <text evidence="3">The sequence shown here is derived from an EMBL/GenBank/DDBJ whole genome shotgun (WGS) entry which is preliminary data.</text>
</comment>
<dbReference type="InterPro" id="IPR029071">
    <property type="entry name" value="Ubiquitin-like_domsf"/>
</dbReference>
<protein>
    <submittedName>
        <fullName evidence="3">UBX domain-containing protein-like protein</fullName>
    </submittedName>
</protein>
<dbReference type="Gene3D" id="6.10.300.40">
    <property type="match status" value="1"/>
</dbReference>
<feature type="region of interest" description="Disordered" evidence="1">
    <location>
        <begin position="180"/>
        <end position="214"/>
    </location>
</feature>
<dbReference type="GO" id="GO:0043130">
    <property type="term" value="F:ubiquitin binding"/>
    <property type="evidence" value="ECO:0007669"/>
    <property type="project" value="TreeGrafter"/>
</dbReference>
<dbReference type="InterPro" id="IPR036249">
    <property type="entry name" value="Thioredoxin-like_sf"/>
</dbReference>
<feature type="region of interest" description="Disordered" evidence="1">
    <location>
        <begin position="46"/>
        <end position="86"/>
    </location>
</feature>
<reference evidence="4" key="1">
    <citation type="journal article" date="2014" name="Genome Announc.">
        <title>Genome sequence and annotation of Acremonium chrysogenum, producer of the beta-lactam antibiotic cephalosporin C.</title>
        <authorList>
            <person name="Terfehr D."/>
            <person name="Dahlmann T.A."/>
            <person name="Specht T."/>
            <person name="Zadra I."/>
            <person name="Kuernsteiner H."/>
            <person name="Kueck U."/>
        </authorList>
    </citation>
    <scope>NUCLEOTIDE SEQUENCE [LARGE SCALE GENOMIC DNA]</scope>
    <source>
        <strain evidence="4">ATCC 11550 / CBS 779.69 / DSM 880 / IAM 14645 / JCM 23072 / IMI 49137</strain>
    </source>
</reference>
<dbReference type="SUPFAM" id="SSF52833">
    <property type="entry name" value="Thioredoxin-like"/>
    <property type="match status" value="1"/>
</dbReference>
<dbReference type="CDD" id="cd01767">
    <property type="entry name" value="UBX"/>
    <property type="match status" value="1"/>
</dbReference>
<dbReference type="InterPro" id="IPR009060">
    <property type="entry name" value="UBA-like_sf"/>
</dbReference>
<gene>
    <name evidence="3" type="ORF">ACRE_003790</name>
</gene>
<dbReference type="Pfam" id="PF13899">
    <property type="entry name" value="Thioredoxin_7"/>
    <property type="match status" value="1"/>
</dbReference>
<dbReference type="STRING" id="857340.A0A086TGX2"/>
<feature type="region of interest" description="Disordered" evidence="1">
    <location>
        <begin position="391"/>
        <end position="455"/>
    </location>
</feature>
<dbReference type="CDD" id="cd14348">
    <property type="entry name" value="UBA_p47"/>
    <property type="match status" value="1"/>
</dbReference>
<name>A0A086TGX2_HAPC1</name>
<evidence type="ECO:0000313" key="3">
    <source>
        <dbReference type="EMBL" id="KFH48604.1"/>
    </source>
</evidence>
<dbReference type="InterPro" id="IPR001012">
    <property type="entry name" value="UBX_dom"/>
</dbReference>
<keyword evidence="4" id="KW-1185">Reference proteome</keyword>
<dbReference type="GO" id="GO:0043161">
    <property type="term" value="P:proteasome-mediated ubiquitin-dependent protein catabolic process"/>
    <property type="evidence" value="ECO:0007669"/>
    <property type="project" value="TreeGrafter"/>
</dbReference>
<dbReference type="GO" id="GO:0005634">
    <property type="term" value="C:nucleus"/>
    <property type="evidence" value="ECO:0007669"/>
    <property type="project" value="TreeGrafter"/>
</dbReference>
<feature type="compositionally biased region" description="Polar residues" evidence="1">
    <location>
        <begin position="428"/>
        <end position="451"/>
    </location>
</feature>
<dbReference type="Proteomes" id="UP000029964">
    <property type="component" value="Unassembled WGS sequence"/>
</dbReference>
<dbReference type="Gene3D" id="3.40.30.10">
    <property type="entry name" value="Glutaredoxin"/>
    <property type="match status" value="1"/>
</dbReference>
<dbReference type="HOGENOM" id="CLU_021255_2_0_1"/>
<dbReference type="Pfam" id="PF00789">
    <property type="entry name" value="UBX"/>
    <property type="match status" value="1"/>
</dbReference>
<dbReference type="AlphaFoldDB" id="A0A086TGX2"/>
<feature type="domain" description="UBX" evidence="2">
    <location>
        <begin position="444"/>
        <end position="522"/>
    </location>
</feature>
<dbReference type="PANTHER" id="PTHR23322:SF6">
    <property type="entry name" value="UBX DOMAIN-CONTAINING PROTEIN 7"/>
    <property type="match status" value="1"/>
</dbReference>
<feature type="compositionally biased region" description="Basic and acidic residues" evidence="1">
    <location>
        <begin position="415"/>
        <end position="424"/>
    </location>
</feature>
<dbReference type="InterPro" id="IPR006577">
    <property type="entry name" value="UAS"/>
</dbReference>
<feature type="compositionally biased region" description="Polar residues" evidence="1">
    <location>
        <begin position="46"/>
        <end position="68"/>
    </location>
</feature>
<sequence>MEEGAVETFCGITGASPEVAQGFMALSGNNVERAIELFFENPELASSVQTGVPSSNQPQPASRSNTGRQDSRGVIHIDSDDDDDIMQVDDYDSGTDDGRAAAAQAAAVAQEEEDAAMAQRLQEEMYRDNQGGGGGSMGEDGVRAPIAGTTETLVAPDPAWGDYGGDGAGFETGLLSQVRRRPMPPSGSGGPFAQRIWEEPSNPEDAGGPGSHSRRLAELFRPPYDLMERGLAWDEVRTLGKEGKRWIMVNLQDMKYFQCQALNRDIWKDEAVRTLIKDHFVFLQYDKDFADADEYLTFYFPNQGHENPDNYPHVSIIDPRTGEQVKVWSGAPFPSAADFHAELAEFLDRYSLERNSKNPVAQTTAKRPQTVDVDRMTEDEMLEMALRNSLAGAAGSSGSSSAPSMQDPDALTKPQAEEKGKEAEVPSAFSQISSTSPHTEPENNPATTTRIQFRHPTGRVIRRFNLQDPVRRLYEWLKAEPLEGKTGFEFELKKMPEGQDLLESLDQTIEECGLKQGTVMIEFLEE</sequence>
<dbReference type="Gene3D" id="1.10.8.10">
    <property type="entry name" value="DNA helicase RuvA subunit, C-terminal domain"/>
    <property type="match status" value="1"/>
</dbReference>
<organism evidence="3 4">
    <name type="scientific">Hapsidospora chrysogenum (strain ATCC 11550 / CBS 779.69 / DSM 880 / IAM 14645 / JCM 23072 / IMI 49137)</name>
    <name type="common">Acremonium chrysogenum</name>
    <dbReference type="NCBI Taxonomy" id="857340"/>
    <lineage>
        <taxon>Eukaryota</taxon>
        <taxon>Fungi</taxon>
        <taxon>Dikarya</taxon>
        <taxon>Ascomycota</taxon>
        <taxon>Pezizomycotina</taxon>
        <taxon>Sordariomycetes</taxon>
        <taxon>Hypocreomycetidae</taxon>
        <taxon>Hypocreales</taxon>
        <taxon>Bionectriaceae</taxon>
        <taxon>Hapsidospora</taxon>
    </lineage>
</organism>
<dbReference type="PANTHER" id="PTHR23322">
    <property type="entry name" value="FAS-ASSOCIATED PROTEIN"/>
    <property type="match status" value="1"/>
</dbReference>
<evidence type="ECO:0000256" key="1">
    <source>
        <dbReference type="SAM" id="MobiDB-lite"/>
    </source>
</evidence>
<dbReference type="InterPro" id="IPR050730">
    <property type="entry name" value="UBX_domain-protein"/>
</dbReference>
<dbReference type="OrthoDB" id="270602at2759"/>
<evidence type="ECO:0000259" key="2">
    <source>
        <dbReference type="PROSITE" id="PS50033"/>
    </source>
</evidence>
<feature type="compositionally biased region" description="Low complexity" evidence="1">
    <location>
        <begin position="391"/>
        <end position="404"/>
    </location>
</feature>
<dbReference type="Gene3D" id="3.10.20.90">
    <property type="entry name" value="Phosphatidylinositol 3-kinase Catalytic Subunit, Chain A, domain 1"/>
    <property type="match status" value="1"/>
</dbReference>
<dbReference type="PROSITE" id="PS50033">
    <property type="entry name" value="UBX"/>
    <property type="match status" value="1"/>
</dbReference>
<accession>A0A086TGX2</accession>
<proteinExistence type="predicted"/>
<dbReference type="SUPFAM" id="SSF46934">
    <property type="entry name" value="UBA-like"/>
    <property type="match status" value="1"/>
</dbReference>